<evidence type="ECO:0000256" key="1">
    <source>
        <dbReference type="ARBA" id="ARBA00007198"/>
    </source>
</evidence>
<dbReference type="GO" id="GO:0008794">
    <property type="term" value="F:arsenate reductase (glutaredoxin) activity"/>
    <property type="evidence" value="ECO:0007669"/>
    <property type="project" value="UniProtKB-EC"/>
</dbReference>
<evidence type="ECO:0000313" key="4">
    <source>
        <dbReference type="EMBL" id="MBC3541011.1"/>
    </source>
</evidence>
<dbReference type="InterPro" id="IPR006660">
    <property type="entry name" value="Arsenate_reductase-like"/>
</dbReference>
<dbReference type="Pfam" id="PF03960">
    <property type="entry name" value="ArsC"/>
    <property type="match status" value="1"/>
</dbReference>
<dbReference type="InterPro" id="IPR036249">
    <property type="entry name" value="Thioredoxin-like_sf"/>
</dbReference>
<dbReference type="Gene3D" id="3.40.30.10">
    <property type="entry name" value="Glutaredoxin"/>
    <property type="match status" value="1"/>
</dbReference>
<dbReference type="NCBIfam" id="TIGR00014">
    <property type="entry name" value="arsC"/>
    <property type="match status" value="1"/>
</dbReference>
<keyword evidence="5" id="KW-1185">Reference proteome</keyword>
<dbReference type="EMBL" id="JACOAF010000034">
    <property type="protein sequence ID" value="MBC3541011.1"/>
    <property type="molecule type" value="Genomic_DNA"/>
</dbReference>
<protein>
    <submittedName>
        <fullName evidence="4">Arsenate reductase (Glutaredoxin)</fullName>
        <ecNumber evidence="4">1.20.4.1</ecNumber>
    </submittedName>
</protein>
<proteinExistence type="inferred from homology"/>
<name>A0ABR6VWL1_9BACT</name>
<evidence type="ECO:0000313" key="5">
    <source>
        <dbReference type="Proteomes" id="UP000659698"/>
    </source>
</evidence>
<dbReference type="SUPFAM" id="SSF52833">
    <property type="entry name" value="Thioredoxin-like"/>
    <property type="match status" value="1"/>
</dbReference>
<comment type="similarity">
    <text evidence="1 3">Belongs to the ArsC family.</text>
</comment>
<dbReference type="PANTHER" id="PTHR30041">
    <property type="entry name" value="ARSENATE REDUCTASE"/>
    <property type="match status" value="1"/>
</dbReference>
<keyword evidence="2 4" id="KW-0560">Oxidoreductase</keyword>
<sequence>MVTIYHNNRCSKSRQALELLQKHGQEVKIVPYLTATPSVEELREVLAKLQLGPEDILRKGEKLYKEVYATQHLTPEEWLQVLAQNPVLIERPIVVNGEKAVIGRPPENVLSIL</sequence>
<dbReference type="InterPro" id="IPR006659">
    <property type="entry name" value="Arsenate_reductase"/>
</dbReference>
<evidence type="ECO:0000256" key="3">
    <source>
        <dbReference type="PROSITE-ProRule" id="PRU01282"/>
    </source>
</evidence>
<dbReference type="CDD" id="cd03034">
    <property type="entry name" value="ArsC_ArsC"/>
    <property type="match status" value="1"/>
</dbReference>
<reference evidence="4 5" key="1">
    <citation type="journal article" date="2019" name="Int. J. Syst. Evol. Microbiol.">
        <title>Rufibacter sediminis sp. nov., isolated from freshwater lake sediment.</title>
        <authorList>
            <person name="Qu J.H."/>
            <person name="Zhang L.J."/>
            <person name="Fu Y.H."/>
            <person name="Li H.F."/>
        </authorList>
    </citation>
    <scope>NUCLEOTIDE SEQUENCE [LARGE SCALE GENOMIC DNA]</scope>
    <source>
        <strain evidence="4 5">H-1</strain>
    </source>
</reference>
<gene>
    <name evidence="4" type="primary">arsC</name>
    <name evidence="4" type="ORF">H7U12_15055</name>
</gene>
<accession>A0ABR6VWL1</accession>
<dbReference type="RefSeq" id="WP_186639451.1">
    <property type="nucleotide sequence ID" value="NZ_JACOAF010000034.1"/>
</dbReference>
<dbReference type="PROSITE" id="PS51353">
    <property type="entry name" value="ARSC"/>
    <property type="match status" value="1"/>
</dbReference>
<dbReference type="Proteomes" id="UP000659698">
    <property type="component" value="Unassembled WGS sequence"/>
</dbReference>
<dbReference type="EC" id="1.20.4.1" evidence="4"/>
<dbReference type="PANTHER" id="PTHR30041:SF4">
    <property type="entry name" value="ARSENATE REDUCTASE"/>
    <property type="match status" value="1"/>
</dbReference>
<evidence type="ECO:0000256" key="2">
    <source>
        <dbReference type="ARBA" id="ARBA00023002"/>
    </source>
</evidence>
<organism evidence="4 5">
    <name type="scientific">Rufibacter sediminis</name>
    <dbReference type="NCBI Taxonomy" id="2762756"/>
    <lineage>
        <taxon>Bacteria</taxon>
        <taxon>Pseudomonadati</taxon>
        <taxon>Bacteroidota</taxon>
        <taxon>Cytophagia</taxon>
        <taxon>Cytophagales</taxon>
        <taxon>Hymenobacteraceae</taxon>
        <taxon>Rufibacter</taxon>
    </lineage>
</organism>
<comment type="caution">
    <text evidence="4">The sequence shown here is derived from an EMBL/GenBank/DDBJ whole genome shotgun (WGS) entry which is preliminary data.</text>
</comment>